<accession>A0ABU0XLC0</accession>
<evidence type="ECO:0000313" key="1">
    <source>
        <dbReference type="EMBL" id="MDQ4624282.1"/>
    </source>
</evidence>
<reference evidence="1 2" key="1">
    <citation type="submission" date="2023-08" db="EMBL/GenBank/DDBJ databases">
        <title>Draft genome sequence of Janthinobacterium lividum.</title>
        <authorList>
            <person name="Chun B.H."/>
            <person name="Lee Y."/>
        </authorList>
    </citation>
    <scope>NUCLEOTIDE SEQUENCE [LARGE SCALE GENOMIC DNA]</scope>
    <source>
        <strain evidence="1 2">AMJK</strain>
    </source>
</reference>
<sequence length="230" mass="25152">MDSSSGAVFPEFVQIPGREQAMGIQFNVRYNVETDDLQGNSVLVFLKLQNPQGHYHSHAWQVLTGSAGATESFHYEDRISTDVNSFGITGNTIVSGRQVIAPGQLLSAVSPHGLSPLLQSAAASLAQSKLTPAQCGVMNETSPFIPFSCNWYVNDRPVATMPDVDANMTVGFEYLPSLYFVVAMRPAAGQTYSLESFQDMTQYAMPVSATEVDVTLHRSQDAWRFDFAAR</sequence>
<dbReference type="Proteomes" id="UP001237592">
    <property type="component" value="Unassembled WGS sequence"/>
</dbReference>
<proteinExistence type="predicted"/>
<organism evidence="1 2">
    <name type="scientific">Janthinobacterium lividum</name>
    <dbReference type="NCBI Taxonomy" id="29581"/>
    <lineage>
        <taxon>Bacteria</taxon>
        <taxon>Pseudomonadati</taxon>
        <taxon>Pseudomonadota</taxon>
        <taxon>Betaproteobacteria</taxon>
        <taxon>Burkholderiales</taxon>
        <taxon>Oxalobacteraceae</taxon>
        <taxon>Janthinobacterium</taxon>
    </lineage>
</organism>
<dbReference type="EMBL" id="JAVFKP010000001">
    <property type="protein sequence ID" value="MDQ4624282.1"/>
    <property type="molecule type" value="Genomic_DNA"/>
</dbReference>
<comment type="caution">
    <text evidence="1">The sequence shown here is derived from an EMBL/GenBank/DDBJ whole genome shotgun (WGS) entry which is preliminary data.</text>
</comment>
<keyword evidence="2" id="KW-1185">Reference proteome</keyword>
<gene>
    <name evidence="1" type="ORF">RB624_00135</name>
</gene>
<dbReference type="RefSeq" id="WP_307777865.1">
    <property type="nucleotide sequence ID" value="NZ_JAVFKP010000001.1"/>
</dbReference>
<protein>
    <submittedName>
        <fullName evidence="1">Uncharacterized protein</fullName>
    </submittedName>
</protein>
<name>A0ABU0XLC0_9BURK</name>
<evidence type="ECO:0000313" key="2">
    <source>
        <dbReference type="Proteomes" id="UP001237592"/>
    </source>
</evidence>